<keyword evidence="1" id="KW-0472">Membrane</keyword>
<gene>
    <name evidence="2" type="ORF">HMPREF9153_1446</name>
</gene>
<comment type="caution">
    <text evidence="2">The sequence shown here is derived from an EMBL/GenBank/DDBJ whole genome shotgun (WGS) entry which is preliminary data.</text>
</comment>
<feature type="transmembrane region" description="Helical" evidence="1">
    <location>
        <begin position="7"/>
        <end position="31"/>
    </location>
</feature>
<organism evidence="2 3">
    <name type="scientific">Cutibacterium avidum ATCC 25577</name>
    <dbReference type="NCBI Taxonomy" id="997355"/>
    <lineage>
        <taxon>Bacteria</taxon>
        <taxon>Bacillati</taxon>
        <taxon>Actinomycetota</taxon>
        <taxon>Actinomycetes</taxon>
        <taxon>Propionibacteriales</taxon>
        <taxon>Propionibacteriaceae</taxon>
        <taxon>Cutibacterium</taxon>
    </lineage>
</organism>
<keyword evidence="1" id="KW-1133">Transmembrane helix</keyword>
<proteinExistence type="predicted"/>
<sequence>MSKKIMIILIVEVILLAVMCWWYDATIIAGLKCRGPLWEQP</sequence>
<name>G4CY39_9ACTN</name>
<dbReference type="Proteomes" id="UP000005332">
    <property type="component" value="Unassembled WGS sequence"/>
</dbReference>
<keyword evidence="3" id="KW-1185">Reference proteome</keyword>
<reference evidence="2 3" key="1">
    <citation type="submission" date="2011-06" db="EMBL/GenBank/DDBJ databases">
        <authorList>
            <person name="Muzny D."/>
            <person name="Qin X."/>
            <person name="Deng J."/>
            <person name="Jiang H."/>
            <person name="Liu Y."/>
            <person name="Qu J."/>
            <person name="Song X.-Z."/>
            <person name="Zhang L."/>
            <person name="Thornton R."/>
            <person name="Coyle M."/>
            <person name="Francisco L."/>
            <person name="Jackson L."/>
            <person name="Javaid M."/>
            <person name="Korchina V."/>
            <person name="Kovar C."/>
            <person name="Mata R."/>
            <person name="Mathew T."/>
            <person name="Ngo R."/>
            <person name="Nguyen L."/>
            <person name="Nguyen N."/>
            <person name="Okwuonu G."/>
            <person name="Ongeri F."/>
            <person name="Pham C."/>
            <person name="Simmons D."/>
            <person name="Wilczek-Boney K."/>
            <person name="Hale W."/>
            <person name="Jakkamsetti A."/>
            <person name="Pham P."/>
            <person name="Ruth R."/>
            <person name="San Lucas F."/>
            <person name="Warren J."/>
            <person name="Zhang J."/>
            <person name="Zhao Z."/>
            <person name="Zhou C."/>
            <person name="Zhu D."/>
            <person name="Lee S."/>
            <person name="Bess C."/>
            <person name="Blankenburg K."/>
            <person name="Forbes L."/>
            <person name="Fu Q."/>
            <person name="Gubbala S."/>
            <person name="Hirani K."/>
            <person name="Jayaseelan J.C."/>
            <person name="Lara F."/>
            <person name="Munidasa M."/>
            <person name="Palculict T."/>
            <person name="Patil S."/>
            <person name="Pu L.-L."/>
            <person name="Saada N."/>
            <person name="Tang L."/>
            <person name="Weissenberger G."/>
            <person name="Zhu Y."/>
            <person name="Hemphill L."/>
            <person name="Shang Y."/>
            <person name="Youmans B."/>
            <person name="Ayvaz T."/>
            <person name="Ross M."/>
            <person name="Santibanez J."/>
            <person name="Aqrawi P."/>
            <person name="Gross S."/>
            <person name="Joshi V."/>
            <person name="Fowler G."/>
            <person name="Nazareth L."/>
            <person name="Reid J."/>
            <person name="Worley K."/>
            <person name="Petrosino J."/>
            <person name="Highlander S."/>
            <person name="Gibbs R."/>
        </authorList>
    </citation>
    <scope>NUCLEOTIDE SEQUENCE [LARGE SCALE GENOMIC DNA]</scope>
    <source>
        <strain evidence="2 3">ATCC 25577</strain>
    </source>
</reference>
<evidence type="ECO:0000313" key="3">
    <source>
        <dbReference type="Proteomes" id="UP000005332"/>
    </source>
</evidence>
<keyword evidence="1" id="KW-0812">Transmembrane</keyword>
<evidence type="ECO:0000313" key="2">
    <source>
        <dbReference type="EMBL" id="EGY77903.1"/>
    </source>
</evidence>
<dbReference type="EMBL" id="AGBA01000013">
    <property type="protein sequence ID" value="EGY77903.1"/>
    <property type="molecule type" value="Genomic_DNA"/>
</dbReference>
<evidence type="ECO:0000256" key="1">
    <source>
        <dbReference type="SAM" id="Phobius"/>
    </source>
</evidence>
<protein>
    <submittedName>
        <fullName evidence="2">Uncharacterized protein</fullName>
    </submittedName>
</protein>
<dbReference type="PATRIC" id="fig|997355.3.peg.1426"/>
<dbReference type="HOGENOM" id="CLU_3274994_0_0_11"/>
<accession>G4CY39</accession>
<dbReference type="AlphaFoldDB" id="G4CY39"/>